<feature type="region of interest" description="Disordered" evidence="1">
    <location>
        <begin position="47"/>
        <end position="72"/>
    </location>
</feature>
<reference evidence="2" key="1">
    <citation type="submission" date="2022-07" db="EMBL/GenBank/DDBJ databases">
        <title>Evaluation of T. orientalis genome assembly methods using nanopore sequencing and analysis of variation between genomes.</title>
        <authorList>
            <person name="Yam J."/>
            <person name="Micallef M.L."/>
            <person name="Liu M."/>
            <person name="Djordjevic S.P."/>
            <person name="Bogema D.R."/>
            <person name="Jenkins C."/>
        </authorList>
    </citation>
    <scope>NUCLEOTIDE SEQUENCE</scope>
    <source>
        <strain evidence="2">Fish Creek</strain>
    </source>
</reference>
<name>A0A976M906_THEOR</name>
<evidence type="ECO:0000313" key="2">
    <source>
        <dbReference type="EMBL" id="UKJ90716.1"/>
    </source>
</evidence>
<accession>A0A976M906</accession>
<evidence type="ECO:0000313" key="3">
    <source>
        <dbReference type="Proteomes" id="UP000244803"/>
    </source>
</evidence>
<dbReference type="OrthoDB" id="10523313at2759"/>
<dbReference type="Proteomes" id="UP000244803">
    <property type="component" value="Chromosome 2"/>
</dbReference>
<gene>
    <name evidence="2" type="ORF">MACJ_001650</name>
</gene>
<organism evidence="2 3">
    <name type="scientific">Theileria orientalis</name>
    <dbReference type="NCBI Taxonomy" id="68886"/>
    <lineage>
        <taxon>Eukaryota</taxon>
        <taxon>Sar</taxon>
        <taxon>Alveolata</taxon>
        <taxon>Apicomplexa</taxon>
        <taxon>Aconoidasida</taxon>
        <taxon>Piroplasmida</taxon>
        <taxon>Theileriidae</taxon>
        <taxon>Theileria</taxon>
    </lineage>
</organism>
<protein>
    <submittedName>
        <fullName evidence="2">Uncharacterized protein</fullName>
    </submittedName>
</protein>
<evidence type="ECO:0000256" key="1">
    <source>
        <dbReference type="SAM" id="MobiDB-lite"/>
    </source>
</evidence>
<dbReference type="AlphaFoldDB" id="A0A976M906"/>
<feature type="region of interest" description="Disordered" evidence="1">
    <location>
        <begin position="271"/>
        <end position="345"/>
    </location>
</feature>
<dbReference type="EMBL" id="CP056068">
    <property type="protein sequence ID" value="UKJ90716.1"/>
    <property type="molecule type" value="Genomic_DNA"/>
</dbReference>
<proteinExistence type="predicted"/>
<feature type="compositionally biased region" description="Acidic residues" evidence="1">
    <location>
        <begin position="336"/>
        <end position="345"/>
    </location>
</feature>
<feature type="compositionally biased region" description="Basic and acidic residues" evidence="1">
    <location>
        <begin position="297"/>
        <end position="335"/>
    </location>
</feature>
<sequence length="580" mass="68091">MAILSAGTSTDGEYDGASVVNIRRTRSHVAGIHYSLYDLNFDKNKGSTNFRHKGTQPSRRPQHDRSSQTATRGYIPEFKPNLLIPLDLNEISDRTGYYVQRKPEKTIYKTEHGYLFGIVTSNGERLWESKKGDYPNKVIYKTVDGQNKVKVYFPEPMPPPRMSSLKVVRPVRDQSRAIDRSRPRYKHPDPSKVAIEITDPHRPDYKFYRYVDANRIPDEAIPKFKYDDTTKEAAPMDPLAELQEIDPALRVRFAPGYEPSERRRFQIPLPMSMNIDVPPDYEPEPEVMHGPRFRPKPKPEPKTDSELEPKPEPKTDSDLEPRPESEPEHEPKLEPELEDSGYEDDEPDMRHLGVIKYITLNIQDKQTTRKYRFFEDIRTQTGFYFAKIGYLFDKVQLTRQYHALAHDLYYQWKAKKVFAKMVMVNGIDDVTPFVAIFLTDDQILFYTVAYINRIHLGTKRYQPDSELNTDDHPPNVRIFTISRSGEKRNDVSKYEVSKYNVPNGTHAMASSNLFYHFTFKRAKYLKITINKRLLWERTNGMRPQSLYYFKNLNLAVLEFDYHSYNVYKFQTDMWFQFHLD</sequence>